<keyword evidence="1" id="KW-0238">DNA-binding</keyword>
<dbReference type="RefSeq" id="WP_268754044.1">
    <property type="nucleotide sequence ID" value="NZ_CP113836.1"/>
</dbReference>
<evidence type="ECO:0000259" key="2">
    <source>
        <dbReference type="Pfam" id="PF00440"/>
    </source>
</evidence>
<feature type="domain" description="HTH tetR-type" evidence="2">
    <location>
        <begin position="2"/>
        <end position="47"/>
    </location>
</feature>
<evidence type="ECO:0000313" key="3">
    <source>
        <dbReference type="EMBL" id="WAL63801.1"/>
    </source>
</evidence>
<dbReference type="PANTHER" id="PTHR30328:SF54">
    <property type="entry name" value="HTH-TYPE TRANSCRIPTIONAL REPRESSOR SCO4008"/>
    <property type="match status" value="1"/>
</dbReference>
<dbReference type="PANTHER" id="PTHR30328">
    <property type="entry name" value="TRANSCRIPTIONAL REPRESSOR"/>
    <property type="match status" value="1"/>
</dbReference>
<dbReference type="Gene3D" id="1.10.10.60">
    <property type="entry name" value="Homeodomain-like"/>
    <property type="match status" value="1"/>
</dbReference>
<evidence type="ECO:0000313" key="4">
    <source>
        <dbReference type="Proteomes" id="UP001163203"/>
    </source>
</evidence>
<keyword evidence="4" id="KW-1185">Reference proteome</keyword>
<dbReference type="InterPro" id="IPR036271">
    <property type="entry name" value="Tet_transcr_reg_TetR-rel_C_sf"/>
</dbReference>
<dbReference type="Gene3D" id="1.10.357.10">
    <property type="entry name" value="Tetracycline Repressor, domain 2"/>
    <property type="match status" value="1"/>
</dbReference>
<dbReference type="InterPro" id="IPR001647">
    <property type="entry name" value="HTH_TetR"/>
</dbReference>
<dbReference type="EMBL" id="CP113836">
    <property type="protein sequence ID" value="WAL63801.1"/>
    <property type="molecule type" value="Genomic_DNA"/>
</dbReference>
<evidence type="ECO:0000256" key="1">
    <source>
        <dbReference type="ARBA" id="ARBA00023125"/>
    </source>
</evidence>
<proteinExistence type="predicted"/>
<dbReference type="InterPro" id="IPR050109">
    <property type="entry name" value="HTH-type_TetR-like_transc_reg"/>
</dbReference>
<reference evidence="3" key="1">
    <citation type="submission" date="2022-11" db="EMBL/GenBank/DDBJ databases">
        <authorList>
            <person name="Mo P."/>
        </authorList>
    </citation>
    <scope>NUCLEOTIDE SEQUENCE</scope>
    <source>
        <strain evidence="3">HUAS 11-8</strain>
    </source>
</reference>
<protein>
    <submittedName>
        <fullName evidence="3">TetR family transcriptional regulator</fullName>
    </submittedName>
</protein>
<dbReference type="Pfam" id="PF00440">
    <property type="entry name" value="TetR_N"/>
    <property type="match status" value="1"/>
</dbReference>
<dbReference type="SUPFAM" id="SSF46689">
    <property type="entry name" value="Homeodomain-like"/>
    <property type="match status" value="1"/>
</dbReference>
<sequence>MAATIDTIAALGYGEASFVRIAERAGLSSTRLISYYFAGKQELIEQVIAEVYGTMGRFMAERMAEQSTASGALRAYIEGQVEFIARHRTEMKALLSCFLNGAVSYDPAEHELVALDPIERILRDGQRDGEFRQFEPRIMAASIRRSLDGLPMLLESHPDLDLAACAGELVTAFDLATRSAR</sequence>
<gene>
    <name evidence="3" type="ORF">ORV05_22715</name>
</gene>
<organism evidence="3 4">
    <name type="scientific">Amycolatopsis cynarae</name>
    <dbReference type="NCBI Taxonomy" id="2995223"/>
    <lineage>
        <taxon>Bacteria</taxon>
        <taxon>Bacillati</taxon>
        <taxon>Actinomycetota</taxon>
        <taxon>Actinomycetes</taxon>
        <taxon>Pseudonocardiales</taxon>
        <taxon>Pseudonocardiaceae</taxon>
        <taxon>Amycolatopsis</taxon>
    </lineage>
</organism>
<dbReference type="InterPro" id="IPR009057">
    <property type="entry name" value="Homeodomain-like_sf"/>
</dbReference>
<name>A0ABY7AV43_9PSEU</name>
<dbReference type="Proteomes" id="UP001163203">
    <property type="component" value="Chromosome"/>
</dbReference>
<dbReference type="SUPFAM" id="SSF48498">
    <property type="entry name" value="Tetracyclin repressor-like, C-terminal domain"/>
    <property type="match status" value="1"/>
</dbReference>
<accession>A0ABY7AV43</accession>